<comment type="caution">
    <text evidence="2">The sequence shown here is derived from an EMBL/GenBank/DDBJ whole genome shotgun (WGS) entry which is preliminary data.</text>
</comment>
<evidence type="ECO:0000313" key="3">
    <source>
        <dbReference type="Proteomes" id="UP000823775"/>
    </source>
</evidence>
<keyword evidence="3" id="KW-1185">Reference proteome</keyword>
<evidence type="ECO:0008006" key="4">
    <source>
        <dbReference type="Google" id="ProtNLM"/>
    </source>
</evidence>
<name>A0ABS8WHM5_DATST</name>
<feature type="region of interest" description="Disordered" evidence="1">
    <location>
        <begin position="34"/>
        <end position="57"/>
    </location>
</feature>
<proteinExistence type="predicted"/>
<accession>A0ABS8WHM5</accession>
<dbReference type="Proteomes" id="UP000823775">
    <property type="component" value="Unassembled WGS sequence"/>
</dbReference>
<evidence type="ECO:0000313" key="2">
    <source>
        <dbReference type="EMBL" id="MCE3049466.1"/>
    </source>
</evidence>
<feature type="non-terminal residue" evidence="2">
    <location>
        <position position="1"/>
    </location>
</feature>
<organism evidence="2 3">
    <name type="scientific">Datura stramonium</name>
    <name type="common">Jimsonweed</name>
    <name type="synonym">Common thornapple</name>
    <dbReference type="NCBI Taxonomy" id="4076"/>
    <lineage>
        <taxon>Eukaryota</taxon>
        <taxon>Viridiplantae</taxon>
        <taxon>Streptophyta</taxon>
        <taxon>Embryophyta</taxon>
        <taxon>Tracheophyta</taxon>
        <taxon>Spermatophyta</taxon>
        <taxon>Magnoliopsida</taxon>
        <taxon>eudicotyledons</taxon>
        <taxon>Gunneridae</taxon>
        <taxon>Pentapetalae</taxon>
        <taxon>asterids</taxon>
        <taxon>lamiids</taxon>
        <taxon>Solanales</taxon>
        <taxon>Solanaceae</taxon>
        <taxon>Solanoideae</taxon>
        <taxon>Datureae</taxon>
        <taxon>Datura</taxon>
    </lineage>
</organism>
<sequence>VDNRNFGHRMTQGMSRFEVQRPVIGLVVSQQSRLPRTNEPIADSLHHEMDHLDGSLS</sequence>
<feature type="compositionally biased region" description="Basic and acidic residues" evidence="1">
    <location>
        <begin position="44"/>
        <end position="57"/>
    </location>
</feature>
<reference evidence="2 3" key="1">
    <citation type="journal article" date="2021" name="BMC Genomics">
        <title>Datura genome reveals duplications of psychoactive alkaloid biosynthetic genes and high mutation rate following tissue culture.</title>
        <authorList>
            <person name="Rajewski A."/>
            <person name="Carter-House D."/>
            <person name="Stajich J."/>
            <person name="Litt A."/>
        </authorList>
    </citation>
    <scope>NUCLEOTIDE SEQUENCE [LARGE SCALE GENOMIC DNA]</scope>
    <source>
        <strain evidence="2">AR-01</strain>
    </source>
</reference>
<protein>
    <recommendedName>
        <fullName evidence="4">Peptide deformylase</fullName>
    </recommendedName>
</protein>
<evidence type="ECO:0000256" key="1">
    <source>
        <dbReference type="SAM" id="MobiDB-lite"/>
    </source>
</evidence>
<gene>
    <name evidence="2" type="ORF">HAX54_044928</name>
</gene>
<dbReference type="EMBL" id="JACEIK010006911">
    <property type="protein sequence ID" value="MCE3049466.1"/>
    <property type="molecule type" value="Genomic_DNA"/>
</dbReference>